<reference evidence="3" key="2">
    <citation type="journal article" date="2017" name="Stand. Genomic Sci.">
        <title>Genome sequence of the sulfur-oxidizing Bathymodiolus thermophilus gill endosymbiont.</title>
        <authorList>
            <person name="Ponnudurai R."/>
            <person name="Sayavedra L."/>
            <person name="Kleiner M."/>
            <person name="Heiden S.E."/>
            <person name="Thurmer A."/>
            <person name="Felbeck H."/>
            <person name="Schluter R."/>
            <person name="Sievert S.M."/>
            <person name="Daniel R."/>
            <person name="Schweder T."/>
            <person name="Markert S."/>
        </authorList>
    </citation>
    <scope>NUCLEOTIDE SEQUENCE</scope>
    <source>
        <strain evidence="3">BAT/CrabSpa'14</strain>
    </source>
</reference>
<dbReference type="Proteomes" id="UP000278334">
    <property type="component" value="Chromosome"/>
</dbReference>
<dbReference type="KEGG" id="bthg:MS2017_1760"/>
<evidence type="ECO:0000313" key="3">
    <source>
        <dbReference type="EMBL" id="OIR24369.1"/>
    </source>
</evidence>
<evidence type="ECO:0000313" key="4">
    <source>
        <dbReference type="Proteomes" id="UP000182798"/>
    </source>
</evidence>
<dbReference type="EMBL" id="CP024634">
    <property type="protein sequence ID" value="AYQ57434.1"/>
    <property type="molecule type" value="Genomic_DNA"/>
</dbReference>
<keyword evidence="6" id="KW-1185">Reference proteome</keyword>
<accession>A0A1J5U7M0</accession>
<evidence type="ECO:0000313" key="2">
    <source>
        <dbReference type="EMBL" id="CAB5504016.1"/>
    </source>
</evidence>
<dbReference type="Proteomes" id="UP000182798">
    <property type="component" value="Unassembled WGS sequence"/>
</dbReference>
<proteinExistence type="predicted"/>
<reference evidence="2 6" key="4">
    <citation type="submission" date="2020-05" db="EMBL/GenBank/DDBJ databases">
        <authorList>
            <person name="Petersen J."/>
            <person name="Sayavedra L."/>
        </authorList>
    </citation>
    <scope>NUCLEOTIDE SEQUENCE [LARGE SCALE GENOMIC DNA]</scope>
    <source>
        <strain evidence="2">B thermophilus SOXS</strain>
    </source>
</reference>
<evidence type="ECO:0000313" key="1">
    <source>
        <dbReference type="EMBL" id="AYQ57434.1"/>
    </source>
</evidence>
<dbReference type="AlphaFoldDB" id="A0A1J5U7M0"/>
<reference evidence="1 5" key="3">
    <citation type="submission" date="2017-11" db="EMBL/GenBank/DDBJ databases">
        <title>Genome sequence of the bacterial symbiont EPR9N from a vent mussel Bathymodiolus thermophilus.</title>
        <authorList>
            <person name="Won Y.-J."/>
        </authorList>
    </citation>
    <scope>NUCLEOTIDE SEQUENCE [LARGE SCALE GENOMIC DNA]</scope>
    <source>
        <strain evidence="1 5">EPR9N</strain>
    </source>
</reference>
<organism evidence="3 4">
    <name type="scientific">Bathymodiolus thermophilus thioautotrophic gill symbiont</name>
    <dbReference type="NCBI Taxonomy" id="2360"/>
    <lineage>
        <taxon>Bacteria</taxon>
        <taxon>Pseudomonadati</taxon>
        <taxon>Pseudomonadota</taxon>
        <taxon>Gammaproteobacteria</taxon>
        <taxon>sulfur-oxidizing symbionts</taxon>
    </lineage>
</organism>
<gene>
    <name evidence="3" type="ORF">BGC33_10225</name>
    <name evidence="1" type="ORF">MS2017_1760</name>
    <name evidence="2" type="ORF">THERMOS_1881</name>
</gene>
<sequence>MIFYFKNMNDQNKFSIYRNVVCLVIKIESAVKNFVISLQKGKCFIFTNRQFAQHLQPSKSIRINDLKIFHP</sequence>
<reference evidence="4" key="1">
    <citation type="submission" date="2016-09" db="EMBL/GenBank/DDBJ databases">
        <title>Genome Sequence of Bathymodiolus thermophilus sulfur-oxidizing gill endosymbiont.</title>
        <authorList>
            <person name="Ponnudurai R."/>
            <person name="Kleiner M."/>
            <person name="Sayavedra L."/>
            <person name="Thuermer A."/>
            <person name="Felbeck H."/>
            <person name="Schlueter R."/>
            <person name="Schweder T."/>
            <person name="Markert S."/>
        </authorList>
    </citation>
    <scope>NUCLEOTIDE SEQUENCE [LARGE SCALE GENOMIC DNA]</scope>
    <source>
        <strain evidence="4">BAT/CrabSpa'14</strain>
    </source>
</reference>
<protein>
    <submittedName>
        <fullName evidence="3">Uncharacterized protein</fullName>
    </submittedName>
</protein>
<evidence type="ECO:0000313" key="5">
    <source>
        <dbReference type="Proteomes" id="UP000278334"/>
    </source>
</evidence>
<dbReference type="EMBL" id="CAESAQ020000078">
    <property type="protein sequence ID" value="CAB5504016.1"/>
    <property type="molecule type" value="Genomic_DNA"/>
</dbReference>
<name>A0A1J5U7M0_9GAMM</name>
<evidence type="ECO:0000313" key="6">
    <source>
        <dbReference type="Proteomes" id="UP000643672"/>
    </source>
</evidence>
<dbReference type="EMBL" id="MIQH01000707">
    <property type="protein sequence ID" value="OIR24369.1"/>
    <property type="molecule type" value="Genomic_DNA"/>
</dbReference>
<dbReference type="Proteomes" id="UP000643672">
    <property type="component" value="Unassembled WGS sequence"/>
</dbReference>